<evidence type="ECO:0000313" key="9">
    <source>
        <dbReference type="EMBL" id="OUC80939.1"/>
    </source>
</evidence>
<proteinExistence type="inferred from homology"/>
<keyword evidence="5 7" id="KW-0472">Membrane</keyword>
<feature type="domain" description="EamA" evidence="8">
    <location>
        <begin position="163"/>
        <end position="297"/>
    </location>
</feature>
<feature type="domain" description="EamA" evidence="8">
    <location>
        <begin position="19"/>
        <end position="150"/>
    </location>
</feature>
<feature type="transmembrane region" description="Helical" evidence="7">
    <location>
        <begin position="222"/>
        <end position="246"/>
    </location>
</feature>
<dbReference type="AlphaFoldDB" id="A0A2C9ZJL4"/>
<evidence type="ECO:0000256" key="1">
    <source>
        <dbReference type="ARBA" id="ARBA00004141"/>
    </source>
</evidence>
<feature type="transmembrane region" description="Helical" evidence="7">
    <location>
        <begin position="253"/>
        <end position="272"/>
    </location>
</feature>
<dbReference type="EMBL" id="NGFO01000001">
    <property type="protein sequence ID" value="OUC80939.1"/>
    <property type="molecule type" value="Genomic_DNA"/>
</dbReference>
<evidence type="ECO:0000313" key="10">
    <source>
        <dbReference type="Proteomes" id="UP000194632"/>
    </source>
</evidence>
<dbReference type="Proteomes" id="UP000194632">
    <property type="component" value="Unassembled WGS sequence"/>
</dbReference>
<feature type="transmembrane region" description="Helical" evidence="7">
    <location>
        <begin position="44"/>
        <end position="64"/>
    </location>
</feature>
<evidence type="ECO:0000256" key="4">
    <source>
        <dbReference type="ARBA" id="ARBA00022989"/>
    </source>
</evidence>
<evidence type="ECO:0000256" key="7">
    <source>
        <dbReference type="SAM" id="Phobius"/>
    </source>
</evidence>
<reference evidence="9 10" key="1">
    <citation type="submission" date="2017-05" db="EMBL/GenBank/DDBJ databases">
        <title>Biotechnological potential of actinobacteria isolated from South African environments.</title>
        <authorList>
            <person name="Le Roes-Hill M."/>
            <person name="Prins A."/>
            <person name="Durrell K.A."/>
        </authorList>
    </citation>
    <scope>NUCLEOTIDE SEQUENCE [LARGE SCALE GENOMIC DNA]</scope>
    <source>
        <strain evidence="9">BS2</strain>
    </source>
</reference>
<comment type="caution">
    <text evidence="9">The sequence shown here is derived from an EMBL/GenBank/DDBJ whole genome shotgun (WGS) entry which is preliminary data.</text>
</comment>
<dbReference type="STRING" id="417102.CA982_00875"/>
<feature type="transmembrane region" description="Helical" evidence="7">
    <location>
        <begin position="278"/>
        <end position="296"/>
    </location>
</feature>
<feature type="transmembrane region" description="Helical" evidence="7">
    <location>
        <begin position="12"/>
        <end position="32"/>
    </location>
</feature>
<evidence type="ECO:0000259" key="8">
    <source>
        <dbReference type="Pfam" id="PF00892"/>
    </source>
</evidence>
<feature type="transmembrane region" description="Helical" evidence="7">
    <location>
        <begin position="193"/>
        <end position="216"/>
    </location>
</feature>
<feature type="region of interest" description="Disordered" evidence="6">
    <location>
        <begin position="300"/>
        <end position="320"/>
    </location>
</feature>
<dbReference type="InterPro" id="IPR037185">
    <property type="entry name" value="EmrE-like"/>
</dbReference>
<dbReference type="PANTHER" id="PTHR32322">
    <property type="entry name" value="INNER MEMBRANE TRANSPORTER"/>
    <property type="match status" value="1"/>
</dbReference>
<feature type="transmembrane region" description="Helical" evidence="7">
    <location>
        <begin position="162"/>
        <end position="181"/>
    </location>
</feature>
<evidence type="ECO:0000256" key="5">
    <source>
        <dbReference type="ARBA" id="ARBA00023136"/>
    </source>
</evidence>
<dbReference type="Pfam" id="PF00892">
    <property type="entry name" value="EamA"/>
    <property type="match status" value="2"/>
</dbReference>
<feature type="transmembrane region" description="Helical" evidence="7">
    <location>
        <begin position="137"/>
        <end position="156"/>
    </location>
</feature>
<comment type="subcellular location">
    <subcellularLocation>
        <location evidence="1">Membrane</location>
        <topology evidence="1">Multi-pass membrane protein</topology>
    </subcellularLocation>
</comment>
<keyword evidence="3 7" id="KW-0812">Transmembrane</keyword>
<keyword evidence="4 7" id="KW-1133">Transmembrane helix</keyword>
<organism evidence="9 10">
    <name type="scientific">Gordonia lacunae</name>
    <dbReference type="NCBI Taxonomy" id="417102"/>
    <lineage>
        <taxon>Bacteria</taxon>
        <taxon>Bacillati</taxon>
        <taxon>Actinomycetota</taxon>
        <taxon>Actinomycetes</taxon>
        <taxon>Mycobacteriales</taxon>
        <taxon>Gordoniaceae</taxon>
        <taxon>Gordonia</taxon>
    </lineage>
</organism>
<dbReference type="InterPro" id="IPR000620">
    <property type="entry name" value="EamA_dom"/>
</dbReference>
<name>A0A2C9ZJL4_9ACTN</name>
<dbReference type="InterPro" id="IPR050638">
    <property type="entry name" value="AA-Vitamin_Transporters"/>
</dbReference>
<evidence type="ECO:0000256" key="2">
    <source>
        <dbReference type="ARBA" id="ARBA00007362"/>
    </source>
</evidence>
<evidence type="ECO:0000256" key="3">
    <source>
        <dbReference type="ARBA" id="ARBA00022692"/>
    </source>
</evidence>
<keyword evidence="10" id="KW-1185">Reference proteome</keyword>
<dbReference type="GO" id="GO:0016020">
    <property type="term" value="C:membrane"/>
    <property type="evidence" value="ECO:0007669"/>
    <property type="project" value="UniProtKB-SubCell"/>
</dbReference>
<protein>
    <submittedName>
        <fullName evidence="9">EamA family transporter</fullName>
    </submittedName>
</protein>
<dbReference type="SUPFAM" id="SSF103481">
    <property type="entry name" value="Multidrug resistance efflux transporter EmrE"/>
    <property type="match status" value="2"/>
</dbReference>
<feature type="transmembrane region" description="Helical" evidence="7">
    <location>
        <begin position="76"/>
        <end position="101"/>
    </location>
</feature>
<sequence length="320" mass="33870">MRTSQIGIPTRWVTFAMSAVFVVCWSSGFIGAKLGAGEASVLTVLMWRFLVVAVVLGCVVYVLWRRRGLAPMSRRWFGSQLVIGVLSQAGYTVTVYWAIALGVSTGTTALIDGVQPLVVAALAGPLLGAVTHRRQWWGLLVGAAGVVVVTWSDAASSAGAPWWAYLVPLLGMAALVAATFLERRVDDSPSPVIVLAIHCGASAVIFTAAGLVAGVAEPPADGTFWLAIVWLTVLSTFGGYGLYWVLLRRSGVTSVNTLMFLMPPVTALWGTAMYDEPFGWTTALGLAMACGATWVVNRAAPPPEGRGRRDTETRTATAAP</sequence>
<dbReference type="OrthoDB" id="9809509at2"/>
<dbReference type="PANTHER" id="PTHR32322:SF2">
    <property type="entry name" value="EAMA DOMAIN-CONTAINING PROTEIN"/>
    <property type="match status" value="1"/>
</dbReference>
<feature type="transmembrane region" description="Helical" evidence="7">
    <location>
        <begin position="113"/>
        <end position="130"/>
    </location>
</feature>
<dbReference type="RefSeq" id="WP_086533451.1">
    <property type="nucleotide sequence ID" value="NZ_NGFO01000001.1"/>
</dbReference>
<gene>
    <name evidence="9" type="ORF">CA982_00875</name>
</gene>
<comment type="similarity">
    <text evidence="2">Belongs to the EamA transporter family.</text>
</comment>
<accession>A0A2C9ZJL4</accession>
<evidence type="ECO:0000256" key="6">
    <source>
        <dbReference type="SAM" id="MobiDB-lite"/>
    </source>
</evidence>